<dbReference type="GO" id="GO:1904680">
    <property type="term" value="F:peptide transmembrane transporter activity"/>
    <property type="evidence" value="ECO:0007669"/>
    <property type="project" value="TreeGrafter"/>
</dbReference>
<reference evidence="6 7" key="2">
    <citation type="submission" date="2019-07" db="EMBL/GenBank/DDBJ databases">
        <authorList>
            <person name="Huang Y."/>
        </authorList>
    </citation>
    <scope>NUCLEOTIDE SEQUENCE [LARGE SCALE GENOMIC DNA]</scope>
    <source>
        <strain evidence="6 7">HY188</strain>
    </source>
</reference>
<evidence type="ECO:0000256" key="2">
    <source>
        <dbReference type="ARBA" id="ARBA00005695"/>
    </source>
</evidence>
<proteinExistence type="inferred from homology"/>
<protein>
    <recommendedName>
        <fullName evidence="5">Solute-binding protein family 5 domain-containing protein</fullName>
    </recommendedName>
</protein>
<keyword evidence="3" id="KW-0813">Transport</keyword>
<dbReference type="EMBL" id="CP041765">
    <property type="protein sequence ID" value="QDQ97080.1"/>
    <property type="molecule type" value="Genomic_DNA"/>
</dbReference>
<organism evidence="6 7">
    <name type="scientific">Tomitella fengzijianii</name>
    <dbReference type="NCBI Taxonomy" id="2597660"/>
    <lineage>
        <taxon>Bacteria</taxon>
        <taxon>Bacillati</taxon>
        <taxon>Actinomycetota</taxon>
        <taxon>Actinomycetes</taxon>
        <taxon>Mycobacteriales</taxon>
        <taxon>Tomitella</taxon>
    </lineage>
</organism>
<dbReference type="PANTHER" id="PTHR30290">
    <property type="entry name" value="PERIPLASMIC BINDING COMPONENT OF ABC TRANSPORTER"/>
    <property type="match status" value="1"/>
</dbReference>
<keyword evidence="4" id="KW-0732">Signal</keyword>
<dbReference type="SUPFAM" id="SSF53850">
    <property type="entry name" value="Periplasmic binding protein-like II"/>
    <property type="match status" value="1"/>
</dbReference>
<evidence type="ECO:0000313" key="6">
    <source>
        <dbReference type="EMBL" id="QDQ97080.1"/>
    </source>
</evidence>
<dbReference type="AlphaFoldDB" id="A0A516X234"/>
<dbReference type="InterPro" id="IPR039424">
    <property type="entry name" value="SBP_5"/>
</dbReference>
<comment type="similarity">
    <text evidence="2">Belongs to the bacterial solute-binding protein 5 family.</text>
</comment>
<evidence type="ECO:0000256" key="4">
    <source>
        <dbReference type="ARBA" id="ARBA00022729"/>
    </source>
</evidence>
<evidence type="ECO:0000256" key="3">
    <source>
        <dbReference type="ARBA" id="ARBA00022448"/>
    </source>
</evidence>
<dbReference type="GO" id="GO:0030313">
    <property type="term" value="C:cell envelope"/>
    <property type="evidence" value="ECO:0007669"/>
    <property type="project" value="UniProtKB-SubCell"/>
</dbReference>
<dbReference type="InterPro" id="IPR000914">
    <property type="entry name" value="SBP_5_dom"/>
</dbReference>
<evidence type="ECO:0000256" key="1">
    <source>
        <dbReference type="ARBA" id="ARBA00004196"/>
    </source>
</evidence>
<dbReference type="Pfam" id="PF00496">
    <property type="entry name" value="SBP_bac_5"/>
    <property type="match status" value="1"/>
</dbReference>
<dbReference type="KEGG" id="toy:FO059_06710"/>
<accession>A0A516X234</accession>
<evidence type="ECO:0000313" key="7">
    <source>
        <dbReference type="Proteomes" id="UP000317344"/>
    </source>
</evidence>
<dbReference type="Gene3D" id="3.10.105.10">
    <property type="entry name" value="Dipeptide-binding Protein, Domain 3"/>
    <property type="match status" value="1"/>
</dbReference>
<gene>
    <name evidence="6" type="ORF">FO059_06710</name>
</gene>
<dbReference type="GO" id="GO:0015833">
    <property type="term" value="P:peptide transport"/>
    <property type="evidence" value="ECO:0007669"/>
    <property type="project" value="TreeGrafter"/>
</dbReference>
<evidence type="ECO:0000259" key="5">
    <source>
        <dbReference type="Pfam" id="PF00496"/>
    </source>
</evidence>
<reference evidence="6 7" key="1">
    <citation type="submission" date="2019-07" db="EMBL/GenBank/DDBJ databases">
        <title>Tomitella cavernea sp. nov., an actinomycete isolated from soil.</title>
        <authorList>
            <person name="Cheng J."/>
        </authorList>
    </citation>
    <scope>NUCLEOTIDE SEQUENCE [LARGE SCALE GENOMIC DNA]</scope>
    <source>
        <strain evidence="6 7">HY188</strain>
    </source>
</reference>
<dbReference type="OrthoDB" id="9046151at2"/>
<sequence length="215" mass="23953">MNLALDRTLFHETILPGQPEVTEQIFARGSGAYVDKLDSTYPHDVARAEQLMAQAGYPDGFAVTMPDLSRFIGNPSLNVALEQQLGAIGIDIQWDKLPPRDMFRSMQTGKYPMFFFQLGSRTPWQDLQASVLPTAAFNPFHTADPELAALIDTAQNAAPGEEQDTAFQQVSGRLVDDAWFAPIAQRPQTWAVTGGIRIDKQDQQIDLERFRPESD</sequence>
<dbReference type="Proteomes" id="UP000317344">
    <property type="component" value="Chromosome"/>
</dbReference>
<name>A0A516X234_9ACTN</name>
<comment type="subcellular location">
    <subcellularLocation>
        <location evidence="1">Cell envelope</location>
    </subcellularLocation>
</comment>
<dbReference type="PANTHER" id="PTHR30290:SF10">
    <property type="entry name" value="PERIPLASMIC OLIGOPEPTIDE-BINDING PROTEIN-RELATED"/>
    <property type="match status" value="1"/>
</dbReference>
<keyword evidence="7" id="KW-1185">Reference proteome</keyword>
<feature type="domain" description="Solute-binding protein family 5" evidence="5">
    <location>
        <begin position="1"/>
        <end position="126"/>
    </location>
</feature>